<name>A0A6J4QE12_9ACTN</name>
<dbReference type="EMBL" id="CADCUW010000489">
    <property type="protein sequence ID" value="CAA9442225.1"/>
    <property type="molecule type" value="Genomic_DNA"/>
</dbReference>
<dbReference type="InterPro" id="IPR036390">
    <property type="entry name" value="WH_DNA-bd_sf"/>
</dbReference>
<dbReference type="InterPro" id="IPR000835">
    <property type="entry name" value="HTH_MarR-typ"/>
</dbReference>
<reference evidence="2" key="1">
    <citation type="submission" date="2020-02" db="EMBL/GenBank/DDBJ databases">
        <authorList>
            <person name="Meier V. D."/>
        </authorList>
    </citation>
    <scope>NUCLEOTIDE SEQUENCE</scope>
    <source>
        <strain evidence="2">AVDCRST_MAG01</strain>
    </source>
</reference>
<protein>
    <submittedName>
        <fullName evidence="2">Transcriptional regulator, MarR family</fullName>
    </submittedName>
</protein>
<accession>A0A6J4QE12</accession>
<feature type="domain" description="HTH marR-type" evidence="1">
    <location>
        <begin position="15"/>
        <end position="147"/>
    </location>
</feature>
<dbReference type="GO" id="GO:0006950">
    <property type="term" value="P:response to stress"/>
    <property type="evidence" value="ECO:0007669"/>
    <property type="project" value="TreeGrafter"/>
</dbReference>
<sequence>MEASKKNPGTGDLLGGSIGYELKRAQHALRLRMDEALRGKGVTTPQYSALEALAEEPGLSNAQLARRSFVTPQTMNQILKGLEAAGLVRREGHPEHGRVLRSYLTDEGETLRGECAGRVAAVTGRMVEGLADRQRRALLEALRVCVRALSAESR</sequence>
<dbReference type="PROSITE" id="PS50995">
    <property type="entry name" value="HTH_MARR_2"/>
    <property type="match status" value="1"/>
</dbReference>
<dbReference type="Pfam" id="PF12802">
    <property type="entry name" value="MarR_2"/>
    <property type="match status" value="1"/>
</dbReference>
<gene>
    <name evidence="2" type="ORF">AVDCRST_MAG01-01-3747</name>
</gene>
<dbReference type="AlphaFoldDB" id="A0A6J4QE12"/>
<dbReference type="Gene3D" id="1.10.10.10">
    <property type="entry name" value="Winged helix-like DNA-binding domain superfamily/Winged helix DNA-binding domain"/>
    <property type="match status" value="1"/>
</dbReference>
<dbReference type="PANTHER" id="PTHR33164">
    <property type="entry name" value="TRANSCRIPTIONAL REGULATOR, MARR FAMILY"/>
    <property type="match status" value="1"/>
</dbReference>
<dbReference type="SMART" id="SM00347">
    <property type="entry name" value="HTH_MARR"/>
    <property type="match status" value="1"/>
</dbReference>
<evidence type="ECO:0000259" key="1">
    <source>
        <dbReference type="PROSITE" id="PS50995"/>
    </source>
</evidence>
<dbReference type="PANTHER" id="PTHR33164:SF43">
    <property type="entry name" value="HTH-TYPE TRANSCRIPTIONAL REPRESSOR YETL"/>
    <property type="match status" value="1"/>
</dbReference>
<dbReference type="InterPro" id="IPR036388">
    <property type="entry name" value="WH-like_DNA-bd_sf"/>
</dbReference>
<evidence type="ECO:0000313" key="2">
    <source>
        <dbReference type="EMBL" id="CAA9442225.1"/>
    </source>
</evidence>
<dbReference type="SUPFAM" id="SSF46785">
    <property type="entry name" value="Winged helix' DNA-binding domain"/>
    <property type="match status" value="1"/>
</dbReference>
<organism evidence="2">
    <name type="scientific">uncultured Rubrobacteraceae bacterium</name>
    <dbReference type="NCBI Taxonomy" id="349277"/>
    <lineage>
        <taxon>Bacteria</taxon>
        <taxon>Bacillati</taxon>
        <taxon>Actinomycetota</taxon>
        <taxon>Rubrobacteria</taxon>
        <taxon>Rubrobacterales</taxon>
        <taxon>Rubrobacteraceae</taxon>
        <taxon>environmental samples</taxon>
    </lineage>
</organism>
<dbReference type="GO" id="GO:0003700">
    <property type="term" value="F:DNA-binding transcription factor activity"/>
    <property type="evidence" value="ECO:0007669"/>
    <property type="project" value="InterPro"/>
</dbReference>
<proteinExistence type="predicted"/>
<dbReference type="InterPro" id="IPR039422">
    <property type="entry name" value="MarR/SlyA-like"/>
</dbReference>